<proteinExistence type="predicted"/>
<comment type="caution">
    <text evidence="1">The sequence shown here is derived from an EMBL/GenBank/DDBJ whole genome shotgun (WGS) entry which is preliminary data.</text>
</comment>
<evidence type="ECO:0000313" key="1">
    <source>
        <dbReference type="EMBL" id="MBP0904640.1"/>
    </source>
</evidence>
<organism evidence="1 2">
    <name type="scientific">Mariniflexile gromovii</name>
    <dbReference type="NCBI Taxonomy" id="362523"/>
    <lineage>
        <taxon>Bacteria</taxon>
        <taxon>Pseudomonadati</taxon>
        <taxon>Bacteroidota</taxon>
        <taxon>Flavobacteriia</taxon>
        <taxon>Flavobacteriales</taxon>
        <taxon>Flavobacteriaceae</taxon>
        <taxon>Mariniflexile</taxon>
    </lineage>
</organism>
<sequence>MLKYRREVSFERISMEKYNKEIDDSIADIEVGNYHTHEEVNTMIKQWGKR</sequence>
<name>A0ABS4BVN0_9FLAO</name>
<keyword evidence="2" id="KW-1185">Reference proteome</keyword>
<dbReference type="RefSeq" id="WP_209655534.1">
    <property type="nucleotide sequence ID" value="NZ_JAGJCB010000012.1"/>
</dbReference>
<gene>
    <name evidence="1" type="ORF">J8H85_12435</name>
</gene>
<accession>A0ABS4BVN0</accession>
<reference evidence="1 2" key="1">
    <citation type="submission" date="2021-04" db="EMBL/GenBank/DDBJ databases">
        <title>Mariniflexile gromovii gen. nov., sp. nov., a gliding bacterium isolated from the sea urchin Strongylocentrotus intermedius.</title>
        <authorList>
            <person name="Ko S."/>
            <person name="Le V."/>
            <person name="Ahn C.-Y."/>
            <person name="Oh H.-M."/>
        </authorList>
    </citation>
    <scope>NUCLEOTIDE SEQUENCE [LARGE SCALE GENOMIC DNA]</scope>
    <source>
        <strain evidence="1 2">KCTC 12570</strain>
    </source>
</reference>
<dbReference type="EMBL" id="JAGJCB010000012">
    <property type="protein sequence ID" value="MBP0904640.1"/>
    <property type="molecule type" value="Genomic_DNA"/>
</dbReference>
<protein>
    <recommendedName>
        <fullName evidence="3">Antitoxin ParD1/3/4</fullName>
    </recommendedName>
</protein>
<dbReference type="Proteomes" id="UP000670776">
    <property type="component" value="Unassembled WGS sequence"/>
</dbReference>
<evidence type="ECO:0008006" key="3">
    <source>
        <dbReference type="Google" id="ProtNLM"/>
    </source>
</evidence>
<evidence type="ECO:0000313" key="2">
    <source>
        <dbReference type="Proteomes" id="UP000670776"/>
    </source>
</evidence>